<gene>
    <name evidence="8" type="ORF">GTQ38_04130</name>
</gene>
<dbReference type="InterPro" id="IPR033985">
    <property type="entry name" value="SusD-like_N"/>
</dbReference>
<dbReference type="Pfam" id="PF14322">
    <property type="entry name" value="SusD-like_3"/>
    <property type="match status" value="1"/>
</dbReference>
<organism evidence="8 9">
    <name type="scientific">Poritiphilus flavus</name>
    <dbReference type="NCBI Taxonomy" id="2697053"/>
    <lineage>
        <taxon>Bacteria</taxon>
        <taxon>Pseudomonadati</taxon>
        <taxon>Bacteroidota</taxon>
        <taxon>Flavobacteriia</taxon>
        <taxon>Flavobacteriales</taxon>
        <taxon>Flavobacteriaceae</taxon>
        <taxon>Poritiphilus</taxon>
    </lineage>
</organism>
<protein>
    <submittedName>
        <fullName evidence="8">RagB/SusD family nutrient uptake outer membrane protein</fullName>
    </submittedName>
</protein>
<evidence type="ECO:0000256" key="5">
    <source>
        <dbReference type="ARBA" id="ARBA00023237"/>
    </source>
</evidence>
<dbReference type="InterPro" id="IPR012944">
    <property type="entry name" value="SusD_RagB_dom"/>
</dbReference>
<reference evidence="8 9" key="1">
    <citation type="submission" date="2020-01" db="EMBL/GenBank/DDBJ databases">
        <title>Bacteria diversity of Porities sp.</title>
        <authorList>
            <person name="Wang G."/>
        </authorList>
    </citation>
    <scope>NUCLEOTIDE SEQUENCE [LARGE SCALE GENOMIC DNA]</scope>
    <source>
        <strain evidence="8 9">R33</strain>
    </source>
</reference>
<keyword evidence="3" id="KW-0732">Signal</keyword>
<feature type="domain" description="RagB/SusD" evidence="6">
    <location>
        <begin position="352"/>
        <end position="475"/>
    </location>
</feature>
<evidence type="ECO:0000256" key="3">
    <source>
        <dbReference type="ARBA" id="ARBA00022729"/>
    </source>
</evidence>
<dbReference type="InterPro" id="IPR011990">
    <property type="entry name" value="TPR-like_helical_dom_sf"/>
</dbReference>
<evidence type="ECO:0000313" key="8">
    <source>
        <dbReference type="EMBL" id="NAS11174.1"/>
    </source>
</evidence>
<keyword evidence="4" id="KW-0472">Membrane</keyword>
<accession>A0A6L9E990</accession>
<dbReference type="RefSeq" id="WP_161434218.1">
    <property type="nucleotide sequence ID" value="NZ_WXYO01000002.1"/>
</dbReference>
<name>A0A6L9E990_9FLAO</name>
<evidence type="ECO:0000256" key="2">
    <source>
        <dbReference type="ARBA" id="ARBA00006275"/>
    </source>
</evidence>
<dbReference type="CDD" id="cd08977">
    <property type="entry name" value="SusD"/>
    <property type="match status" value="1"/>
</dbReference>
<sequence>MKTIKLIAILFGLLITFSCEDRLDVVPEDSVEAATVFNTRGSINGAVVGIYSKNQSGDLNGMAQLMSDFMSDNVNFVGSFPSLQEVDQYETLATNTSIDNIWLDGYELIGAANNIVQNLPDVDLPDLSATEKAKFIGEAKFLRALTYFQLVNLFAQPYQFAQGSNLGVPLQLQPFLAESELSDFQLERSTVNEVHGLIEQDLLDAIASLPENPTNIAPFGTDGRATAGAARALLSRLYLYREQWSQAADLADQVISSGVFSLTPNYDFYDSNPSSPENLFVALNTPTDGPQEPTISDEVYVNFYNPAPGGRGDAPFSQDLIDTFAAEPGDRRFDELSQAATDAGGNNTFFTTKYPDVVNNASDGMILRMAEMYLTRAEANLRGGTSIGDTPLNDVNAIRARAGLPALGAVDLDAILLERRKEFCFEGHRRMDLLRNNQNLRPGGGPESAPGADKVIFPIVEDEFTNNPNITQNPGNF</sequence>
<dbReference type="AlphaFoldDB" id="A0A6L9E990"/>
<dbReference type="Pfam" id="PF07980">
    <property type="entry name" value="SusD_RagB"/>
    <property type="match status" value="1"/>
</dbReference>
<dbReference type="Proteomes" id="UP000475249">
    <property type="component" value="Unassembled WGS sequence"/>
</dbReference>
<evidence type="ECO:0000256" key="4">
    <source>
        <dbReference type="ARBA" id="ARBA00023136"/>
    </source>
</evidence>
<dbReference type="EMBL" id="WXYO01000002">
    <property type="protein sequence ID" value="NAS11174.1"/>
    <property type="molecule type" value="Genomic_DNA"/>
</dbReference>
<feature type="domain" description="SusD-like N-terminal" evidence="7">
    <location>
        <begin position="23"/>
        <end position="239"/>
    </location>
</feature>
<keyword evidence="9" id="KW-1185">Reference proteome</keyword>
<dbReference type="SUPFAM" id="SSF48452">
    <property type="entry name" value="TPR-like"/>
    <property type="match status" value="1"/>
</dbReference>
<comment type="similarity">
    <text evidence="2">Belongs to the SusD family.</text>
</comment>
<comment type="subcellular location">
    <subcellularLocation>
        <location evidence="1">Cell outer membrane</location>
    </subcellularLocation>
</comment>
<evidence type="ECO:0000313" key="9">
    <source>
        <dbReference type="Proteomes" id="UP000475249"/>
    </source>
</evidence>
<evidence type="ECO:0000259" key="6">
    <source>
        <dbReference type="Pfam" id="PF07980"/>
    </source>
</evidence>
<dbReference type="GO" id="GO:0009279">
    <property type="term" value="C:cell outer membrane"/>
    <property type="evidence" value="ECO:0007669"/>
    <property type="project" value="UniProtKB-SubCell"/>
</dbReference>
<dbReference type="Gene3D" id="1.25.40.390">
    <property type="match status" value="1"/>
</dbReference>
<dbReference type="PROSITE" id="PS51257">
    <property type="entry name" value="PROKAR_LIPOPROTEIN"/>
    <property type="match status" value="1"/>
</dbReference>
<comment type="caution">
    <text evidence="8">The sequence shown here is derived from an EMBL/GenBank/DDBJ whole genome shotgun (WGS) entry which is preliminary data.</text>
</comment>
<evidence type="ECO:0000256" key="1">
    <source>
        <dbReference type="ARBA" id="ARBA00004442"/>
    </source>
</evidence>
<proteinExistence type="inferred from homology"/>
<evidence type="ECO:0000259" key="7">
    <source>
        <dbReference type="Pfam" id="PF14322"/>
    </source>
</evidence>
<keyword evidence="5" id="KW-0998">Cell outer membrane</keyword>